<protein>
    <submittedName>
        <fullName evidence="1">Uncharacterized protein</fullName>
    </submittedName>
</protein>
<gene>
    <name evidence="1" type="ORF">GOODEAATRI_016498</name>
</gene>
<evidence type="ECO:0000313" key="1">
    <source>
        <dbReference type="EMBL" id="MEQ2181907.1"/>
    </source>
</evidence>
<sequence>MRSYPEQSIYTLNFPFFAVPALSFAYPPTPVALHVHHQLMGRQPGIVGSAFGHSPPLVHPTPPFATQRPMPGIPPTGLGASDRSAISNDSSQVRTPGSAIHHHTLIDSGIATCERCQPTEHGHRQDPTSSMLSSPGIFLPPTHVVSCF</sequence>
<dbReference type="EMBL" id="JAHRIO010071246">
    <property type="protein sequence ID" value="MEQ2181907.1"/>
    <property type="molecule type" value="Genomic_DNA"/>
</dbReference>
<accession>A0ABV0PEK1</accession>
<name>A0ABV0PEK1_9TELE</name>
<evidence type="ECO:0000313" key="2">
    <source>
        <dbReference type="Proteomes" id="UP001476798"/>
    </source>
</evidence>
<reference evidence="1 2" key="1">
    <citation type="submission" date="2021-06" db="EMBL/GenBank/DDBJ databases">
        <authorList>
            <person name="Palmer J.M."/>
        </authorList>
    </citation>
    <scope>NUCLEOTIDE SEQUENCE [LARGE SCALE GENOMIC DNA]</scope>
    <source>
        <strain evidence="1 2">GA_2019</strain>
        <tissue evidence="1">Muscle</tissue>
    </source>
</reference>
<keyword evidence="2" id="KW-1185">Reference proteome</keyword>
<dbReference type="Proteomes" id="UP001476798">
    <property type="component" value="Unassembled WGS sequence"/>
</dbReference>
<proteinExistence type="predicted"/>
<comment type="caution">
    <text evidence="1">The sequence shown here is derived from an EMBL/GenBank/DDBJ whole genome shotgun (WGS) entry which is preliminary data.</text>
</comment>
<organism evidence="1 2">
    <name type="scientific">Goodea atripinnis</name>
    <dbReference type="NCBI Taxonomy" id="208336"/>
    <lineage>
        <taxon>Eukaryota</taxon>
        <taxon>Metazoa</taxon>
        <taxon>Chordata</taxon>
        <taxon>Craniata</taxon>
        <taxon>Vertebrata</taxon>
        <taxon>Euteleostomi</taxon>
        <taxon>Actinopterygii</taxon>
        <taxon>Neopterygii</taxon>
        <taxon>Teleostei</taxon>
        <taxon>Neoteleostei</taxon>
        <taxon>Acanthomorphata</taxon>
        <taxon>Ovalentaria</taxon>
        <taxon>Atherinomorphae</taxon>
        <taxon>Cyprinodontiformes</taxon>
        <taxon>Goodeidae</taxon>
        <taxon>Goodea</taxon>
    </lineage>
</organism>